<comment type="caution">
    <text evidence="2">The sequence shown here is derived from an EMBL/GenBank/DDBJ whole genome shotgun (WGS) entry which is preliminary data.</text>
</comment>
<organism evidence="2 3">
    <name type="scientific">Pleurodeles waltl</name>
    <name type="common">Iberian ribbed newt</name>
    <dbReference type="NCBI Taxonomy" id="8319"/>
    <lineage>
        <taxon>Eukaryota</taxon>
        <taxon>Metazoa</taxon>
        <taxon>Chordata</taxon>
        <taxon>Craniata</taxon>
        <taxon>Vertebrata</taxon>
        <taxon>Euteleostomi</taxon>
        <taxon>Amphibia</taxon>
        <taxon>Batrachia</taxon>
        <taxon>Caudata</taxon>
        <taxon>Salamandroidea</taxon>
        <taxon>Salamandridae</taxon>
        <taxon>Pleurodelinae</taxon>
        <taxon>Pleurodeles</taxon>
    </lineage>
</organism>
<gene>
    <name evidence="2" type="ORF">NDU88_009022</name>
</gene>
<feature type="compositionally biased region" description="Basic residues" evidence="1">
    <location>
        <begin position="15"/>
        <end position="31"/>
    </location>
</feature>
<sequence>MSLSGRPGANPPPVPRRRVDKVQKPRPKSARSRAPPQPAGPGLVRAPMSYALPPGCAQGRASSSGAPGRTEDAAGSSATTPQAAPATEAARSVGRVIAPRGKRGGRTVPSFSHCFSAVARVSPPPGPRQIPRQGRHYSRPYMQVIRRWSLRPTAWPGTPPS</sequence>
<dbReference type="EMBL" id="JANPWB010000009">
    <property type="protein sequence ID" value="KAJ1156298.1"/>
    <property type="molecule type" value="Genomic_DNA"/>
</dbReference>
<feature type="compositionally biased region" description="Low complexity" evidence="1">
    <location>
        <begin position="73"/>
        <end position="90"/>
    </location>
</feature>
<dbReference type="Proteomes" id="UP001066276">
    <property type="component" value="Chromosome 5"/>
</dbReference>
<name>A0AAV7RZA4_PLEWA</name>
<feature type="region of interest" description="Disordered" evidence="1">
    <location>
        <begin position="119"/>
        <end position="138"/>
    </location>
</feature>
<evidence type="ECO:0000256" key="1">
    <source>
        <dbReference type="SAM" id="MobiDB-lite"/>
    </source>
</evidence>
<reference evidence="2" key="1">
    <citation type="journal article" date="2022" name="bioRxiv">
        <title>Sequencing and chromosome-scale assembly of the giantPleurodeles waltlgenome.</title>
        <authorList>
            <person name="Brown T."/>
            <person name="Elewa A."/>
            <person name="Iarovenko S."/>
            <person name="Subramanian E."/>
            <person name="Araus A.J."/>
            <person name="Petzold A."/>
            <person name="Susuki M."/>
            <person name="Suzuki K.-i.T."/>
            <person name="Hayashi T."/>
            <person name="Toyoda A."/>
            <person name="Oliveira C."/>
            <person name="Osipova E."/>
            <person name="Leigh N.D."/>
            <person name="Simon A."/>
            <person name="Yun M.H."/>
        </authorList>
    </citation>
    <scope>NUCLEOTIDE SEQUENCE</scope>
    <source>
        <strain evidence="2">20211129_DDA</strain>
        <tissue evidence="2">Liver</tissue>
    </source>
</reference>
<feature type="region of interest" description="Disordered" evidence="1">
    <location>
        <begin position="1"/>
        <end position="93"/>
    </location>
</feature>
<protein>
    <submittedName>
        <fullName evidence="2">Uncharacterized protein</fullName>
    </submittedName>
</protein>
<evidence type="ECO:0000313" key="2">
    <source>
        <dbReference type="EMBL" id="KAJ1156298.1"/>
    </source>
</evidence>
<proteinExistence type="predicted"/>
<keyword evidence="3" id="KW-1185">Reference proteome</keyword>
<evidence type="ECO:0000313" key="3">
    <source>
        <dbReference type="Proteomes" id="UP001066276"/>
    </source>
</evidence>
<accession>A0AAV7RZA4</accession>
<dbReference type="AlphaFoldDB" id="A0AAV7RZA4"/>